<dbReference type="InterPro" id="IPR003676">
    <property type="entry name" value="SAUR_fam"/>
</dbReference>
<proteinExistence type="inferred from homology"/>
<evidence type="ECO:0000313" key="3">
    <source>
        <dbReference type="EMBL" id="TYK00007.1"/>
    </source>
</evidence>
<dbReference type="STRING" id="1194695.A0A5D3BLH1"/>
<dbReference type="Pfam" id="PF02519">
    <property type="entry name" value="Auxin_inducible"/>
    <property type="match status" value="1"/>
</dbReference>
<dbReference type="Proteomes" id="UP000321947">
    <property type="component" value="Unassembled WGS sequence"/>
</dbReference>
<dbReference type="AlphaFoldDB" id="A0A5D3BLH1"/>
<sequence length="158" mass="18591">MHKYDSFYFLLYRYMYIYSPISLVEDIESPIRLRDDGSIRVRIWEDKMIEGKLKKGKNLGSQVVKYGKKWWWLCWGVVKEGAKANPKDVPKGHFVVYVGEDWKRYVIEIGVLRHPLFKILLDSAEEMFGFDNGNSKLYLPCKECVFVTILQCVHSSNL</sequence>
<evidence type="ECO:0000313" key="5">
    <source>
        <dbReference type="Proteomes" id="UP000321947"/>
    </source>
</evidence>
<dbReference type="EMBL" id="SSTD01017328">
    <property type="protein sequence ID" value="TYK00007.1"/>
    <property type="molecule type" value="Genomic_DNA"/>
</dbReference>
<dbReference type="PANTHER" id="PTHR31929">
    <property type="entry name" value="SAUR-LIKE AUXIN-RESPONSIVE PROTEIN FAMILY-RELATED"/>
    <property type="match status" value="1"/>
</dbReference>
<reference evidence="4 5" key="1">
    <citation type="submission" date="2019-08" db="EMBL/GenBank/DDBJ databases">
        <title>Draft genome sequences of two oriental melons (Cucumis melo L. var makuwa).</title>
        <authorList>
            <person name="Kwon S.-Y."/>
        </authorList>
    </citation>
    <scope>NUCLEOTIDE SEQUENCE [LARGE SCALE GENOMIC DNA]</scope>
    <source>
        <strain evidence="5">cv. Chang Bougi</strain>
        <strain evidence="4">cv. SW 3</strain>
        <tissue evidence="3">Leaf</tissue>
    </source>
</reference>
<evidence type="ECO:0000313" key="4">
    <source>
        <dbReference type="Proteomes" id="UP000321393"/>
    </source>
</evidence>
<dbReference type="OrthoDB" id="1840940at2759"/>
<comment type="caution">
    <text evidence="3">The sequence shown here is derived from an EMBL/GenBank/DDBJ whole genome shotgun (WGS) entry which is preliminary data.</text>
</comment>
<gene>
    <name evidence="3" type="ORF">E5676_scaffold360G00520</name>
    <name evidence="2" type="ORF">E6C27_scaffold147G00510</name>
</gene>
<evidence type="ECO:0000313" key="2">
    <source>
        <dbReference type="EMBL" id="KAA0036482.1"/>
    </source>
</evidence>
<name>A0A5D3BLH1_CUCMM</name>
<dbReference type="GO" id="GO:0009733">
    <property type="term" value="P:response to auxin"/>
    <property type="evidence" value="ECO:0007669"/>
    <property type="project" value="InterPro"/>
</dbReference>
<dbReference type="Proteomes" id="UP000321393">
    <property type="component" value="Unassembled WGS sequence"/>
</dbReference>
<protein>
    <submittedName>
        <fullName evidence="3">Auxin-induced protein X15-like</fullName>
    </submittedName>
</protein>
<evidence type="ECO:0000256" key="1">
    <source>
        <dbReference type="ARBA" id="ARBA00006974"/>
    </source>
</evidence>
<organism evidence="3 5">
    <name type="scientific">Cucumis melo var. makuwa</name>
    <name type="common">Oriental melon</name>
    <dbReference type="NCBI Taxonomy" id="1194695"/>
    <lineage>
        <taxon>Eukaryota</taxon>
        <taxon>Viridiplantae</taxon>
        <taxon>Streptophyta</taxon>
        <taxon>Embryophyta</taxon>
        <taxon>Tracheophyta</taxon>
        <taxon>Spermatophyta</taxon>
        <taxon>Magnoliopsida</taxon>
        <taxon>eudicotyledons</taxon>
        <taxon>Gunneridae</taxon>
        <taxon>Pentapetalae</taxon>
        <taxon>rosids</taxon>
        <taxon>fabids</taxon>
        <taxon>Cucurbitales</taxon>
        <taxon>Cucurbitaceae</taxon>
        <taxon>Benincaseae</taxon>
        <taxon>Cucumis</taxon>
    </lineage>
</organism>
<dbReference type="EMBL" id="SSTE01019655">
    <property type="protein sequence ID" value="KAA0036482.1"/>
    <property type="molecule type" value="Genomic_DNA"/>
</dbReference>
<comment type="similarity">
    <text evidence="1">Belongs to the ARG7 family.</text>
</comment>
<accession>A0A5D3BLH1</accession>